<dbReference type="Gene3D" id="3.20.20.450">
    <property type="entry name" value="EAL domain"/>
    <property type="match status" value="1"/>
</dbReference>
<dbReference type="InterPro" id="IPR043128">
    <property type="entry name" value="Rev_trsase/Diguanyl_cyclase"/>
</dbReference>
<dbReference type="Proteomes" id="UP001495147">
    <property type="component" value="Unassembled WGS sequence"/>
</dbReference>
<feature type="transmembrane region" description="Helical" evidence="1">
    <location>
        <begin position="97"/>
        <end position="114"/>
    </location>
</feature>
<feature type="transmembrane region" description="Helical" evidence="1">
    <location>
        <begin position="6"/>
        <end position="23"/>
    </location>
</feature>
<dbReference type="EMBL" id="JBDPZD010000001">
    <property type="protein sequence ID" value="MEO3690760.1"/>
    <property type="molecule type" value="Genomic_DNA"/>
</dbReference>
<dbReference type="SUPFAM" id="SSF141868">
    <property type="entry name" value="EAL domain-like"/>
    <property type="match status" value="1"/>
</dbReference>
<dbReference type="SMART" id="SM00267">
    <property type="entry name" value="GGDEF"/>
    <property type="match status" value="1"/>
</dbReference>
<dbReference type="InterPro" id="IPR000160">
    <property type="entry name" value="GGDEF_dom"/>
</dbReference>
<dbReference type="InterPro" id="IPR035919">
    <property type="entry name" value="EAL_sf"/>
</dbReference>
<proteinExistence type="predicted"/>
<feature type="transmembrane region" description="Helical" evidence="1">
    <location>
        <begin position="35"/>
        <end position="54"/>
    </location>
</feature>
<dbReference type="NCBIfam" id="TIGR00229">
    <property type="entry name" value="sensory_box"/>
    <property type="match status" value="1"/>
</dbReference>
<dbReference type="InterPro" id="IPR000014">
    <property type="entry name" value="PAS"/>
</dbReference>
<gene>
    <name evidence="4" type="ORF">ABDJ85_04715</name>
</gene>
<dbReference type="CDD" id="cd01949">
    <property type="entry name" value="GGDEF"/>
    <property type="match status" value="1"/>
</dbReference>
<dbReference type="InterPro" id="IPR052155">
    <property type="entry name" value="Biofilm_reg_signaling"/>
</dbReference>
<accession>A0ABV0FXX2</accession>
<evidence type="ECO:0000313" key="4">
    <source>
        <dbReference type="EMBL" id="MEO3690760.1"/>
    </source>
</evidence>
<dbReference type="PANTHER" id="PTHR44757:SF2">
    <property type="entry name" value="BIOFILM ARCHITECTURE MAINTENANCE PROTEIN MBAA"/>
    <property type="match status" value="1"/>
</dbReference>
<dbReference type="Pfam" id="PF00563">
    <property type="entry name" value="EAL"/>
    <property type="match status" value="1"/>
</dbReference>
<feature type="transmembrane region" description="Helical" evidence="1">
    <location>
        <begin position="66"/>
        <end position="85"/>
    </location>
</feature>
<dbReference type="Gene3D" id="3.30.70.270">
    <property type="match status" value="1"/>
</dbReference>
<feature type="domain" description="GGDEF" evidence="3">
    <location>
        <begin position="359"/>
        <end position="492"/>
    </location>
</feature>
<evidence type="ECO:0000259" key="3">
    <source>
        <dbReference type="PROSITE" id="PS50887"/>
    </source>
</evidence>
<feature type="transmembrane region" description="Helical" evidence="1">
    <location>
        <begin position="120"/>
        <end position="139"/>
    </location>
</feature>
<protein>
    <submittedName>
        <fullName evidence="4">EAL domain-containing protein</fullName>
    </submittedName>
</protein>
<dbReference type="Pfam" id="PF00990">
    <property type="entry name" value="GGDEF"/>
    <property type="match status" value="1"/>
</dbReference>
<feature type="domain" description="EAL" evidence="2">
    <location>
        <begin position="501"/>
        <end position="754"/>
    </location>
</feature>
<evidence type="ECO:0000256" key="1">
    <source>
        <dbReference type="SAM" id="Phobius"/>
    </source>
</evidence>
<dbReference type="Gene3D" id="3.30.450.20">
    <property type="entry name" value="PAS domain"/>
    <property type="match status" value="1"/>
</dbReference>
<feature type="transmembrane region" description="Helical" evidence="1">
    <location>
        <begin position="148"/>
        <end position="166"/>
    </location>
</feature>
<dbReference type="SUPFAM" id="SSF55073">
    <property type="entry name" value="Nucleotide cyclase"/>
    <property type="match status" value="1"/>
</dbReference>
<dbReference type="SUPFAM" id="SSF55785">
    <property type="entry name" value="PYP-like sensor domain (PAS domain)"/>
    <property type="match status" value="1"/>
</dbReference>
<dbReference type="CDD" id="cd00130">
    <property type="entry name" value="PAS"/>
    <property type="match status" value="1"/>
</dbReference>
<dbReference type="RefSeq" id="WP_347703582.1">
    <property type="nucleotide sequence ID" value="NZ_JBDPZD010000001.1"/>
</dbReference>
<dbReference type="SMART" id="SM00052">
    <property type="entry name" value="EAL"/>
    <property type="match status" value="1"/>
</dbReference>
<comment type="caution">
    <text evidence="4">The sequence shown here is derived from an EMBL/GenBank/DDBJ whole genome shotgun (WGS) entry which is preliminary data.</text>
</comment>
<reference evidence="4 5" key="1">
    <citation type="submission" date="2024-05" db="EMBL/GenBank/DDBJ databases">
        <title>Roseateles sp. DJS-2-20 16S ribosomal RNA gene Genome sequencing and assembly.</title>
        <authorList>
            <person name="Woo H."/>
        </authorList>
    </citation>
    <scope>NUCLEOTIDE SEQUENCE [LARGE SCALE GENOMIC DNA]</scope>
    <source>
        <strain evidence="4 5">DJS-2-20</strain>
    </source>
</reference>
<keyword evidence="1" id="KW-0472">Membrane</keyword>
<dbReference type="PROSITE" id="PS50883">
    <property type="entry name" value="EAL"/>
    <property type="match status" value="1"/>
</dbReference>
<name>A0ABV0FXX2_9BURK</name>
<dbReference type="NCBIfam" id="TIGR00254">
    <property type="entry name" value="GGDEF"/>
    <property type="match status" value="1"/>
</dbReference>
<evidence type="ECO:0000259" key="2">
    <source>
        <dbReference type="PROSITE" id="PS50883"/>
    </source>
</evidence>
<dbReference type="CDD" id="cd01948">
    <property type="entry name" value="EAL"/>
    <property type="match status" value="1"/>
</dbReference>
<dbReference type="InterPro" id="IPR035965">
    <property type="entry name" value="PAS-like_dom_sf"/>
</dbReference>
<dbReference type="Pfam" id="PF00989">
    <property type="entry name" value="PAS"/>
    <property type="match status" value="1"/>
</dbReference>
<dbReference type="InterPro" id="IPR001633">
    <property type="entry name" value="EAL_dom"/>
</dbReference>
<organism evidence="4 5">
    <name type="scientific">Roseateles paludis</name>
    <dbReference type="NCBI Taxonomy" id="3145238"/>
    <lineage>
        <taxon>Bacteria</taxon>
        <taxon>Pseudomonadati</taxon>
        <taxon>Pseudomonadota</taxon>
        <taxon>Betaproteobacteria</taxon>
        <taxon>Burkholderiales</taxon>
        <taxon>Sphaerotilaceae</taxon>
        <taxon>Roseateles</taxon>
    </lineage>
</organism>
<evidence type="ECO:0000313" key="5">
    <source>
        <dbReference type="Proteomes" id="UP001495147"/>
    </source>
</evidence>
<dbReference type="InterPro" id="IPR013767">
    <property type="entry name" value="PAS_fold"/>
</dbReference>
<keyword evidence="1" id="KW-1133">Transmembrane helix</keyword>
<dbReference type="PROSITE" id="PS50887">
    <property type="entry name" value="GGDEF"/>
    <property type="match status" value="1"/>
</dbReference>
<keyword evidence="5" id="KW-1185">Reference proteome</keyword>
<dbReference type="InterPro" id="IPR029787">
    <property type="entry name" value="Nucleotide_cyclase"/>
</dbReference>
<sequence>MTGLLLISSSLIALLGMTLLMLARIEPGHRHIGDWGWSHVCLAAGLALGVALVPPDVHSLHYRVQATVAVVLTLASIAFELSGAARYVGRVWRWRRTAPLFALALVLILAPALVDPRYGVRVAATILTLGAWTAAAWLWRAGDGPERFVALLFIGSGLVHLSGPLLDPLARSAITHVLGTYLHSVLAMSLILLSVRRAHQATTTMQGRLHHLYEQSVQGMLVVREQRILFANPAVRRIFGIDPARDAVPEEVDRSRYLSGDAAAAAAERHRQLLAGERDSVEWEADIRRRDGSVVHLRGLSSAIDWPDGRAVLELMLDDTERQQARIALERQALHDELTNLPNRHAAMARLDALTALGEPFAVVSADLDRFQLVNESLGHEFGDALLRAVAERLRSALPPEALLARLGEDQFMAVLPGVASAAQVEQARQQWQGYFDAPFVVAERPVFVHVSCGLACYPEHGPDGAALLSAADVAMHRAKQQAGTTVLAYAPEMIQRARARLDIEQALGAAIAAEEFFLEYQPKFAAHSRQLAGFEALVRWQRPGVGRVSPADFIPAAELTGQIGALGELVLRRALRDMAAWQREGAQLLPVAINVSPLQFRDPQLADVILREAAAHGIEPRFLDVEVTETAAIGHLDQVLPQLAQLRAAQVGVSFDDFGTGQSSLTLLRRLPISTLKLDRSMIDPLPEPKAGAVVRAACVLGQSLALQIVAEGVETEVQAAESERLGCTHLQGFLLSRPLSASAAQALLPAAG</sequence>
<keyword evidence="1" id="KW-0812">Transmembrane</keyword>
<dbReference type="PANTHER" id="PTHR44757">
    <property type="entry name" value="DIGUANYLATE CYCLASE DGCP"/>
    <property type="match status" value="1"/>
</dbReference>